<keyword evidence="1" id="KW-0812">Transmembrane</keyword>
<dbReference type="RefSeq" id="WP_018080355.1">
    <property type="nucleotide sequence ID" value="NZ_AQWM01000002.1"/>
</dbReference>
<keyword evidence="1" id="KW-0472">Membrane</keyword>
<dbReference type="OrthoDB" id="5360192at2"/>
<feature type="transmembrane region" description="Helical" evidence="1">
    <location>
        <begin position="7"/>
        <end position="24"/>
    </location>
</feature>
<protein>
    <recommendedName>
        <fullName evidence="4">DUF2809 domain-containing protein</fullName>
    </recommendedName>
</protein>
<accession>V4QZN4</accession>
<keyword evidence="3" id="KW-1185">Reference proteome</keyword>
<dbReference type="Pfam" id="PF10990">
    <property type="entry name" value="DUF2809"/>
    <property type="match status" value="1"/>
</dbReference>
<sequence>MRLRLPYALAALVVFVTEIGIALYVHDAVIRPYIGDSLAVILVYLSLRAVTPMSVLQALAGALVFAFAIEFGQMFHLIDRLGLRGNRVAGFILGGYFDVKDLAAYVAGALAALLVESLRREKSS</sequence>
<keyword evidence="1" id="KW-1133">Transmembrane helix</keyword>
<dbReference type="InterPro" id="IPR021257">
    <property type="entry name" value="DUF2809"/>
</dbReference>
<dbReference type="Proteomes" id="UP000017837">
    <property type="component" value="Unassembled WGS sequence"/>
</dbReference>
<evidence type="ECO:0000313" key="2">
    <source>
        <dbReference type="EMBL" id="ESQ84603.1"/>
    </source>
</evidence>
<organism evidence="2 3">
    <name type="scientific">Asticcacaulis benevestitus DSM 16100 = ATCC BAA-896</name>
    <dbReference type="NCBI Taxonomy" id="1121022"/>
    <lineage>
        <taxon>Bacteria</taxon>
        <taxon>Pseudomonadati</taxon>
        <taxon>Pseudomonadota</taxon>
        <taxon>Alphaproteobacteria</taxon>
        <taxon>Caulobacterales</taxon>
        <taxon>Caulobacteraceae</taxon>
        <taxon>Asticcacaulis</taxon>
    </lineage>
</organism>
<dbReference type="AlphaFoldDB" id="V4QZN4"/>
<feature type="transmembrane region" description="Helical" evidence="1">
    <location>
        <begin position="59"/>
        <end position="78"/>
    </location>
</feature>
<evidence type="ECO:0000256" key="1">
    <source>
        <dbReference type="SAM" id="Phobius"/>
    </source>
</evidence>
<proteinExistence type="predicted"/>
<dbReference type="PATRIC" id="fig|1121022.4.peg.3992"/>
<reference evidence="2 3" key="1">
    <citation type="journal article" date="2014" name="Nature">
        <title>Sequential evolution of bacterial morphology by co-option of a developmental regulator.</title>
        <authorList>
            <person name="Jiang C."/>
            <person name="Brown P.J."/>
            <person name="Ducret A."/>
            <person name="Brun Y.V."/>
        </authorList>
    </citation>
    <scope>NUCLEOTIDE SEQUENCE [LARGE SCALE GENOMIC DNA]</scope>
    <source>
        <strain evidence="2 3">DSM 16100</strain>
    </source>
</reference>
<evidence type="ECO:0000313" key="3">
    <source>
        <dbReference type="Proteomes" id="UP000017837"/>
    </source>
</evidence>
<dbReference type="STRING" id="1121022.GCA_000376105_00685"/>
<comment type="caution">
    <text evidence="2">The sequence shown here is derived from an EMBL/GenBank/DDBJ whole genome shotgun (WGS) entry which is preliminary data.</text>
</comment>
<dbReference type="EMBL" id="AWGB01000063">
    <property type="protein sequence ID" value="ESQ84603.1"/>
    <property type="molecule type" value="Genomic_DNA"/>
</dbReference>
<name>V4QZN4_9CAUL</name>
<evidence type="ECO:0008006" key="4">
    <source>
        <dbReference type="Google" id="ProtNLM"/>
    </source>
</evidence>
<gene>
    <name evidence="2" type="ORF">ABENE_19490</name>
</gene>
<dbReference type="eggNOG" id="ENOG503314C">
    <property type="taxonomic scope" value="Bacteria"/>
</dbReference>